<gene>
    <name evidence="2" type="ORF">BPA01_37750</name>
</gene>
<keyword evidence="1" id="KW-1133">Transmembrane helix</keyword>
<feature type="transmembrane region" description="Helical" evidence="1">
    <location>
        <begin position="134"/>
        <end position="152"/>
    </location>
</feature>
<sequence length="161" mass="17581">MRQIGGYLLIGIGAIFVLTTYLGIPLAIDKLWPAFLLIPAIGFHLFFFMDPKPHRAGLLVPGGILLVYAPLFFFSAVFADGDMSHTWPFFLLGPALGLFELYVFGGRRAALLIPIAILTIVAIVFLMANFLSTQIGGTIGLLLILVGGFLLTKKKQDQQPF</sequence>
<reference evidence="2 3" key="1">
    <citation type="submission" date="2019-06" db="EMBL/GenBank/DDBJ databases">
        <title>Whole genome shotgun sequence of Brevibacillus parabrevis NBRC 12334.</title>
        <authorList>
            <person name="Hosoyama A."/>
            <person name="Uohara A."/>
            <person name="Ohji S."/>
            <person name="Ichikawa N."/>
        </authorList>
    </citation>
    <scope>NUCLEOTIDE SEQUENCE [LARGE SCALE GENOMIC DNA]</scope>
    <source>
        <strain evidence="2 3">NBRC 12334</strain>
    </source>
</reference>
<feature type="transmembrane region" description="Helical" evidence="1">
    <location>
        <begin position="56"/>
        <end position="79"/>
    </location>
</feature>
<comment type="caution">
    <text evidence="2">The sequence shown here is derived from an EMBL/GenBank/DDBJ whole genome shotgun (WGS) entry which is preliminary data.</text>
</comment>
<evidence type="ECO:0000256" key="1">
    <source>
        <dbReference type="SAM" id="Phobius"/>
    </source>
</evidence>
<feature type="transmembrane region" description="Helical" evidence="1">
    <location>
        <begin position="7"/>
        <end position="24"/>
    </location>
</feature>
<keyword evidence="1" id="KW-0812">Transmembrane</keyword>
<name>A0A4Y3PMV9_BREPA</name>
<feature type="transmembrane region" description="Helical" evidence="1">
    <location>
        <begin position="111"/>
        <end position="128"/>
    </location>
</feature>
<dbReference type="Proteomes" id="UP000316882">
    <property type="component" value="Unassembled WGS sequence"/>
</dbReference>
<keyword evidence="1" id="KW-0472">Membrane</keyword>
<dbReference type="RefSeq" id="WP_122963882.1">
    <property type="nucleotide sequence ID" value="NZ_BJMH01000020.1"/>
</dbReference>
<evidence type="ECO:0000313" key="2">
    <source>
        <dbReference type="EMBL" id="GEB34195.1"/>
    </source>
</evidence>
<dbReference type="STRING" id="54914.AV540_10560"/>
<organism evidence="2 3">
    <name type="scientific">Brevibacillus parabrevis</name>
    <dbReference type="NCBI Taxonomy" id="54914"/>
    <lineage>
        <taxon>Bacteria</taxon>
        <taxon>Bacillati</taxon>
        <taxon>Bacillota</taxon>
        <taxon>Bacilli</taxon>
        <taxon>Bacillales</taxon>
        <taxon>Paenibacillaceae</taxon>
        <taxon>Brevibacillus</taxon>
    </lineage>
</organism>
<dbReference type="GeneID" id="87611982"/>
<accession>A0A4Y3PMV9</accession>
<evidence type="ECO:0008006" key="4">
    <source>
        <dbReference type="Google" id="ProtNLM"/>
    </source>
</evidence>
<feature type="transmembrane region" description="Helical" evidence="1">
    <location>
        <begin position="30"/>
        <end position="49"/>
    </location>
</feature>
<evidence type="ECO:0000313" key="3">
    <source>
        <dbReference type="Proteomes" id="UP000316882"/>
    </source>
</evidence>
<dbReference type="NCBIfam" id="TIGR01167">
    <property type="entry name" value="LPXTG_anchor"/>
    <property type="match status" value="1"/>
</dbReference>
<dbReference type="AlphaFoldDB" id="A0A4Y3PMV9"/>
<dbReference type="EMBL" id="BJMH01000020">
    <property type="protein sequence ID" value="GEB34195.1"/>
    <property type="molecule type" value="Genomic_DNA"/>
</dbReference>
<feature type="transmembrane region" description="Helical" evidence="1">
    <location>
        <begin position="85"/>
        <end position="104"/>
    </location>
</feature>
<keyword evidence="3" id="KW-1185">Reference proteome</keyword>
<proteinExistence type="predicted"/>
<protein>
    <recommendedName>
        <fullName evidence="4">DUF5668 domain-containing protein</fullName>
    </recommendedName>
</protein>